<protein>
    <submittedName>
        <fullName evidence="1">Uncharacterized protein</fullName>
    </submittedName>
</protein>
<dbReference type="EMBL" id="JAYMYQ010000009">
    <property type="protein sequence ID" value="KAK7314106.1"/>
    <property type="molecule type" value="Genomic_DNA"/>
</dbReference>
<gene>
    <name evidence="1" type="ORF">VNO77_39316</name>
</gene>
<dbReference type="AlphaFoldDB" id="A0AAN9PX11"/>
<accession>A0AAN9PX11</accession>
<name>A0AAN9PX11_CANGL</name>
<dbReference type="Proteomes" id="UP001367508">
    <property type="component" value="Unassembled WGS sequence"/>
</dbReference>
<comment type="caution">
    <text evidence="1">The sequence shown here is derived from an EMBL/GenBank/DDBJ whole genome shotgun (WGS) entry which is preliminary data.</text>
</comment>
<sequence length="170" mass="19416">MDSFARGDPVIQCMIVWGGIRVLIVPPILTLYDLNPTSTLRLIIRIQSLNILLKSHTVGSYSSPSLIPNHVGSRPRLSARNEVSDATMTRSAEILGHDELRSKDDHISSLMLWRIDMLQQWRQWVTGLLDSCFTDLSGRFLRERLLSEHYAEIIKEKESKIHAYISMKSV</sequence>
<reference evidence="1 2" key="1">
    <citation type="submission" date="2024-01" db="EMBL/GenBank/DDBJ databases">
        <title>The genomes of 5 underutilized Papilionoideae crops provide insights into root nodulation and disease resistanc.</title>
        <authorList>
            <person name="Jiang F."/>
        </authorList>
    </citation>
    <scope>NUCLEOTIDE SEQUENCE [LARGE SCALE GENOMIC DNA]</scope>
    <source>
        <strain evidence="1">LVBAO_FW01</strain>
        <tissue evidence="1">Leaves</tissue>
    </source>
</reference>
<keyword evidence="2" id="KW-1185">Reference proteome</keyword>
<organism evidence="1 2">
    <name type="scientific">Canavalia gladiata</name>
    <name type="common">Sword bean</name>
    <name type="synonym">Dolichos gladiatus</name>
    <dbReference type="NCBI Taxonomy" id="3824"/>
    <lineage>
        <taxon>Eukaryota</taxon>
        <taxon>Viridiplantae</taxon>
        <taxon>Streptophyta</taxon>
        <taxon>Embryophyta</taxon>
        <taxon>Tracheophyta</taxon>
        <taxon>Spermatophyta</taxon>
        <taxon>Magnoliopsida</taxon>
        <taxon>eudicotyledons</taxon>
        <taxon>Gunneridae</taxon>
        <taxon>Pentapetalae</taxon>
        <taxon>rosids</taxon>
        <taxon>fabids</taxon>
        <taxon>Fabales</taxon>
        <taxon>Fabaceae</taxon>
        <taxon>Papilionoideae</taxon>
        <taxon>50 kb inversion clade</taxon>
        <taxon>NPAAA clade</taxon>
        <taxon>indigoferoid/millettioid clade</taxon>
        <taxon>Phaseoleae</taxon>
        <taxon>Canavalia</taxon>
    </lineage>
</organism>
<evidence type="ECO:0000313" key="2">
    <source>
        <dbReference type="Proteomes" id="UP001367508"/>
    </source>
</evidence>
<evidence type="ECO:0000313" key="1">
    <source>
        <dbReference type="EMBL" id="KAK7314106.1"/>
    </source>
</evidence>
<proteinExistence type="predicted"/>